<proteinExistence type="predicted"/>
<dbReference type="Proteomes" id="UP000199095">
    <property type="component" value="Unassembled WGS sequence"/>
</dbReference>
<name>A0A1I0HXK9_9BACI</name>
<dbReference type="AlphaFoldDB" id="A0A1I0HXK9"/>
<gene>
    <name evidence="1" type="ORF">SAMN05421676_11042</name>
</gene>
<accession>A0A1I0HXK9</accession>
<dbReference type="RefSeq" id="WP_093136648.1">
    <property type="nucleotide sequence ID" value="NZ_FOHJ01000010.1"/>
</dbReference>
<protein>
    <submittedName>
        <fullName evidence="1">Uncharacterized protein</fullName>
    </submittedName>
</protein>
<organism evidence="1 2">
    <name type="scientific">Salinibacillus kushneri</name>
    <dbReference type="NCBI Taxonomy" id="237682"/>
    <lineage>
        <taxon>Bacteria</taxon>
        <taxon>Bacillati</taxon>
        <taxon>Bacillota</taxon>
        <taxon>Bacilli</taxon>
        <taxon>Bacillales</taxon>
        <taxon>Bacillaceae</taxon>
        <taxon>Salinibacillus</taxon>
    </lineage>
</organism>
<keyword evidence="2" id="KW-1185">Reference proteome</keyword>
<reference evidence="2" key="1">
    <citation type="submission" date="2016-10" db="EMBL/GenBank/DDBJ databases">
        <authorList>
            <person name="Varghese N."/>
            <person name="Submissions S."/>
        </authorList>
    </citation>
    <scope>NUCLEOTIDE SEQUENCE [LARGE SCALE GENOMIC DNA]</scope>
    <source>
        <strain evidence="2">CGMCC 1.3566</strain>
    </source>
</reference>
<dbReference type="OrthoDB" id="2475704at2"/>
<evidence type="ECO:0000313" key="2">
    <source>
        <dbReference type="Proteomes" id="UP000199095"/>
    </source>
</evidence>
<dbReference type="STRING" id="237682.SAMN05421676_11042"/>
<sequence length="127" mass="15231">MEIKGFKGRQLEKSVPASPEDGFIRSEVAYIDNGFEKEFHMVYLEYFDQKFSEVTPYENNPIISFHNYRYEFKDVAALAVLLTYPQYKHQKRLYVPDWDQFVSLLNQVQWNTVETIIQEESQEYLNQ</sequence>
<dbReference type="EMBL" id="FOHJ01000010">
    <property type="protein sequence ID" value="SET89024.1"/>
    <property type="molecule type" value="Genomic_DNA"/>
</dbReference>
<evidence type="ECO:0000313" key="1">
    <source>
        <dbReference type="EMBL" id="SET89024.1"/>
    </source>
</evidence>